<name>A0ABW7AW61_9ACTN</name>
<evidence type="ECO:0000259" key="1">
    <source>
        <dbReference type="Pfam" id="PF05199"/>
    </source>
</evidence>
<dbReference type="EMBL" id="JBICRM010000049">
    <property type="protein sequence ID" value="MFG1710475.1"/>
    <property type="molecule type" value="Genomic_DNA"/>
</dbReference>
<dbReference type="Gene3D" id="3.50.50.60">
    <property type="entry name" value="FAD/NAD(P)-binding domain"/>
    <property type="match status" value="1"/>
</dbReference>
<protein>
    <submittedName>
        <fullName evidence="2">GMC oxidoreductase</fullName>
    </submittedName>
</protein>
<dbReference type="InterPro" id="IPR036188">
    <property type="entry name" value="FAD/NAD-bd_sf"/>
</dbReference>
<dbReference type="SUPFAM" id="SSF54373">
    <property type="entry name" value="FAD-linked reductases, C-terminal domain"/>
    <property type="match status" value="1"/>
</dbReference>
<organism evidence="2 3">
    <name type="scientific">Nonomuraea marmarensis</name>
    <dbReference type="NCBI Taxonomy" id="3351344"/>
    <lineage>
        <taxon>Bacteria</taxon>
        <taxon>Bacillati</taxon>
        <taxon>Actinomycetota</taxon>
        <taxon>Actinomycetes</taxon>
        <taxon>Streptosporangiales</taxon>
        <taxon>Streptosporangiaceae</taxon>
        <taxon>Nonomuraea</taxon>
    </lineage>
</organism>
<proteinExistence type="predicted"/>
<evidence type="ECO:0000313" key="3">
    <source>
        <dbReference type="Proteomes" id="UP001603978"/>
    </source>
</evidence>
<dbReference type="RefSeq" id="WP_393176306.1">
    <property type="nucleotide sequence ID" value="NZ_JBICRM010000049.1"/>
</dbReference>
<dbReference type="Pfam" id="PF05199">
    <property type="entry name" value="GMC_oxred_C"/>
    <property type="match status" value="1"/>
</dbReference>
<keyword evidence="3" id="KW-1185">Reference proteome</keyword>
<sequence>MGYLSDEPDYPLMAEAVRSCWELATTPAILEHGTRVVMVNEQTLASEEGMRAYIDSAIDTAFNPIGTARMGAADDEAAVVDQYCGI</sequence>
<dbReference type="Proteomes" id="UP001603978">
    <property type="component" value="Unassembled WGS sequence"/>
</dbReference>
<reference evidence="2 3" key="1">
    <citation type="submission" date="2024-10" db="EMBL/GenBank/DDBJ databases">
        <authorList>
            <person name="Topkara A.R."/>
            <person name="Saygin H."/>
        </authorList>
    </citation>
    <scope>NUCLEOTIDE SEQUENCE [LARGE SCALE GENOMIC DNA]</scope>
    <source>
        <strain evidence="2 3">M3C6</strain>
    </source>
</reference>
<accession>A0ABW7AW61</accession>
<evidence type="ECO:0000313" key="2">
    <source>
        <dbReference type="EMBL" id="MFG1710475.1"/>
    </source>
</evidence>
<feature type="domain" description="Glucose-methanol-choline oxidoreductase C-terminal" evidence="1">
    <location>
        <begin position="2"/>
        <end position="84"/>
    </location>
</feature>
<dbReference type="Gene3D" id="3.30.410.40">
    <property type="match status" value="1"/>
</dbReference>
<gene>
    <name evidence="2" type="ORF">ACFLIM_45645</name>
</gene>
<comment type="caution">
    <text evidence="2">The sequence shown here is derived from an EMBL/GenBank/DDBJ whole genome shotgun (WGS) entry which is preliminary data.</text>
</comment>
<dbReference type="InterPro" id="IPR007867">
    <property type="entry name" value="GMC_OxRtase_C"/>
</dbReference>